<dbReference type="AlphaFoldDB" id="A0A1H9YJU5"/>
<keyword evidence="2" id="KW-1185">Reference proteome</keyword>
<gene>
    <name evidence="1" type="ORF">SAMN04487772_10258</name>
</gene>
<sequence>MKRTAIAVKDIKEGQIISFDRKTKSVMPYTYGTVVKITENTIYFKRGSSEFGIRKN</sequence>
<evidence type="ECO:0000313" key="2">
    <source>
        <dbReference type="Proteomes" id="UP000199800"/>
    </source>
</evidence>
<dbReference type="EMBL" id="FOHN01000002">
    <property type="protein sequence ID" value="SES69349.1"/>
    <property type="molecule type" value="Genomic_DNA"/>
</dbReference>
<protein>
    <submittedName>
        <fullName evidence="1">Uncharacterized protein</fullName>
    </submittedName>
</protein>
<organism evidence="1 2">
    <name type="scientific">[Clostridium] polysaccharolyticum</name>
    <dbReference type="NCBI Taxonomy" id="29364"/>
    <lineage>
        <taxon>Bacteria</taxon>
        <taxon>Bacillati</taxon>
        <taxon>Bacillota</taxon>
        <taxon>Clostridia</taxon>
        <taxon>Lachnospirales</taxon>
        <taxon>Lachnospiraceae</taxon>
    </lineage>
</organism>
<reference evidence="1 2" key="1">
    <citation type="submission" date="2016-10" db="EMBL/GenBank/DDBJ databases">
        <authorList>
            <person name="de Groot N.N."/>
        </authorList>
    </citation>
    <scope>NUCLEOTIDE SEQUENCE [LARGE SCALE GENOMIC DNA]</scope>
    <source>
        <strain evidence="1 2">DSM 1801</strain>
    </source>
</reference>
<accession>A0A1H9YJU5</accession>
<proteinExistence type="predicted"/>
<name>A0A1H9YJU5_9FIRM</name>
<dbReference type="STRING" id="29364.SAMN04487772_10258"/>
<evidence type="ECO:0000313" key="1">
    <source>
        <dbReference type="EMBL" id="SES69349.1"/>
    </source>
</evidence>
<dbReference type="Proteomes" id="UP000199800">
    <property type="component" value="Unassembled WGS sequence"/>
</dbReference>
<dbReference type="RefSeq" id="WP_177180572.1">
    <property type="nucleotide sequence ID" value="NZ_FOHN01000002.1"/>
</dbReference>